<reference evidence="9" key="1">
    <citation type="submission" date="2022-11" db="EMBL/GenBank/DDBJ databases">
        <title>Centuries of genome instability and evolution in soft-shell clam transmissible cancer (bioRxiv).</title>
        <authorList>
            <person name="Hart S.F.M."/>
            <person name="Yonemitsu M.A."/>
            <person name="Giersch R.M."/>
            <person name="Beal B.F."/>
            <person name="Arriagada G."/>
            <person name="Davis B.W."/>
            <person name="Ostrander E.A."/>
            <person name="Goff S.P."/>
            <person name="Metzger M.J."/>
        </authorList>
    </citation>
    <scope>NUCLEOTIDE SEQUENCE</scope>
    <source>
        <strain evidence="9">MELC-2E11</strain>
        <tissue evidence="9">Siphon/mantle</tissue>
    </source>
</reference>
<keyword evidence="6 7" id="KW-0472">Membrane</keyword>
<sequence length="231" mass="27761">MTPLGYWLGVKKKKFPRLNPTLEEYIKQNGSVYKLDTRVCIHKIVWAVTLCHVEMRTRIDLVERWHFTFYSCSFFGGLVMLWQKSWFWTTVNCWLDWPNQHIDNDVYWYYLIELSFYWCLVFSVVTEHRRKAGKMMKYSGHKTMGEILLGVFIIVWILSRLIYYPVFVLYCSLVEIYAGVEPFPSYYFFNVLLIVLQVMHIIWTYMIARIAFLTISKRELKDVRSDSESDS</sequence>
<evidence type="ECO:0000313" key="9">
    <source>
        <dbReference type="EMBL" id="WAQ94118.1"/>
    </source>
</evidence>
<dbReference type="Proteomes" id="UP001164746">
    <property type="component" value="Chromosome 1"/>
</dbReference>
<organism evidence="9 10">
    <name type="scientific">Mya arenaria</name>
    <name type="common">Soft-shell clam</name>
    <dbReference type="NCBI Taxonomy" id="6604"/>
    <lineage>
        <taxon>Eukaryota</taxon>
        <taxon>Metazoa</taxon>
        <taxon>Spiralia</taxon>
        <taxon>Lophotrochozoa</taxon>
        <taxon>Mollusca</taxon>
        <taxon>Bivalvia</taxon>
        <taxon>Autobranchia</taxon>
        <taxon>Heteroconchia</taxon>
        <taxon>Euheterodonta</taxon>
        <taxon>Imparidentia</taxon>
        <taxon>Neoheterodontei</taxon>
        <taxon>Myida</taxon>
        <taxon>Myoidea</taxon>
        <taxon>Myidae</taxon>
        <taxon>Mya</taxon>
    </lineage>
</organism>
<keyword evidence="10" id="KW-1185">Reference proteome</keyword>
<keyword evidence="4 7" id="KW-0812">Transmembrane</keyword>
<dbReference type="PANTHER" id="PTHR12560:SF0">
    <property type="entry name" value="LD18904P"/>
    <property type="match status" value="1"/>
</dbReference>
<name>A0ABY7DB38_MYAAR</name>
<feature type="transmembrane region" description="Helical" evidence="7">
    <location>
        <begin position="65"/>
        <end position="87"/>
    </location>
</feature>
<dbReference type="PANTHER" id="PTHR12560">
    <property type="entry name" value="LONGEVITY ASSURANCE FACTOR 1 LAG1"/>
    <property type="match status" value="1"/>
</dbReference>
<evidence type="ECO:0000256" key="2">
    <source>
        <dbReference type="ARBA" id="ARBA00004760"/>
    </source>
</evidence>
<evidence type="ECO:0000256" key="7">
    <source>
        <dbReference type="SAM" id="Phobius"/>
    </source>
</evidence>
<feature type="transmembrane region" description="Helical" evidence="7">
    <location>
        <begin position="107"/>
        <end position="126"/>
    </location>
</feature>
<evidence type="ECO:0000256" key="5">
    <source>
        <dbReference type="ARBA" id="ARBA00022989"/>
    </source>
</evidence>
<feature type="transmembrane region" description="Helical" evidence="7">
    <location>
        <begin position="186"/>
        <end position="208"/>
    </location>
</feature>
<evidence type="ECO:0000256" key="6">
    <source>
        <dbReference type="ARBA" id="ARBA00023136"/>
    </source>
</evidence>
<keyword evidence="5 7" id="KW-1133">Transmembrane helix</keyword>
<protein>
    <submittedName>
        <fullName evidence="9">CERS2-like protein</fullName>
    </submittedName>
</protein>
<comment type="pathway">
    <text evidence="2">Lipid metabolism; sphingolipid metabolism.</text>
</comment>
<evidence type="ECO:0000313" key="10">
    <source>
        <dbReference type="Proteomes" id="UP001164746"/>
    </source>
</evidence>
<dbReference type="InterPro" id="IPR006634">
    <property type="entry name" value="TLC-dom"/>
</dbReference>
<evidence type="ECO:0000256" key="4">
    <source>
        <dbReference type="ARBA" id="ARBA00022692"/>
    </source>
</evidence>
<dbReference type="Pfam" id="PF03798">
    <property type="entry name" value="TRAM_LAG1_CLN8"/>
    <property type="match status" value="2"/>
</dbReference>
<comment type="pathway">
    <text evidence="3">Sphingolipid metabolism.</text>
</comment>
<accession>A0ABY7DB38</accession>
<feature type="transmembrane region" description="Helical" evidence="7">
    <location>
        <begin position="147"/>
        <end position="166"/>
    </location>
</feature>
<evidence type="ECO:0000256" key="1">
    <source>
        <dbReference type="ARBA" id="ARBA00004141"/>
    </source>
</evidence>
<comment type="subcellular location">
    <subcellularLocation>
        <location evidence="1">Membrane</location>
        <topology evidence="1">Multi-pass membrane protein</topology>
    </subcellularLocation>
</comment>
<proteinExistence type="predicted"/>
<gene>
    <name evidence="9" type="ORF">MAR_006589</name>
</gene>
<feature type="domain" description="TLC" evidence="8">
    <location>
        <begin position="59"/>
        <end position="216"/>
    </location>
</feature>
<evidence type="ECO:0000256" key="3">
    <source>
        <dbReference type="ARBA" id="ARBA00004991"/>
    </source>
</evidence>
<dbReference type="EMBL" id="CP111012">
    <property type="protein sequence ID" value="WAQ94118.1"/>
    <property type="molecule type" value="Genomic_DNA"/>
</dbReference>
<dbReference type="InterPro" id="IPR016439">
    <property type="entry name" value="Lag1/Lac1-like"/>
</dbReference>
<dbReference type="SMART" id="SM00724">
    <property type="entry name" value="TLC"/>
    <property type="match status" value="1"/>
</dbReference>
<evidence type="ECO:0000259" key="8">
    <source>
        <dbReference type="SMART" id="SM00724"/>
    </source>
</evidence>